<evidence type="ECO:0000313" key="3">
    <source>
        <dbReference type="Proteomes" id="UP000501452"/>
    </source>
</evidence>
<gene>
    <name evidence="2" type="ORF">GBA63_07325</name>
</gene>
<evidence type="ECO:0008006" key="4">
    <source>
        <dbReference type="Google" id="ProtNLM"/>
    </source>
</evidence>
<keyword evidence="3" id="KW-1185">Reference proteome</keyword>
<proteinExistence type="predicted"/>
<keyword evidence="1" id="KW-1133">Transmembrane helix</keyword>
<feature type="transmembrane region" description="Helical" evidence="1">
    <location>
        <begin position="87"/>
        <end position="105"/>
    </location>
</feature>
<feature type="transmembrane region" description="Helical" evidence="1">
    <location>
        <begin position="9"/>
        <end position="33"/>
    </location>
</feature>
<dbReference type="Proteomes" id="UP000501452">
    <property type="component" value="Chromosome"/>
</dbReference>
<dbReference type="KEGG" id="rub:GBA63_07325"/>
<reference evidence="2 3" key="1">
    <citation type="submission" date="2019-10" db="EMBL/GenBank/DDBJ databases">
        <title>Rubrobacter sp nov SCSIO 52090 isolated from a deep-sea sediment in the South China Sea.</title>
        <authorList>
            <person name="Chen R.W."/>
        </authorList>
    </citation>
    <scope>NUCLEOTIDE SEQUENCE [LARGE SCALE GENOMIC DNA]</scope>
    <source>
        <strain evidence="2 3">SCSIO 52909</strain>
    </source>
</reference>
<name>A0A6G8Q831_9ACTN</name>
<accession>A0A6G8Q831</accession>
<keyword evidence="1" id="KW-0472">Membrane</keyword>
<keyword evidence="1" id="KW-0812">Transmembrane</keyword>
<feature type="transmembrane region" description="Helical" evidence="1">
    <location>
        <begin position="117"/>
        <end position="139"/>
    </location>
</feature>
<evidence type="ECO:0000313" key="2">
    <source>
        <dbReference type="EMBL" id="QIN82477.1"/>
    </source>
</evidence>
<evidence type="ECO:0000256" key="1">
    <source>
        <dbReference type="SAM" id="Phobius"/>
    </source>
</evidence>
<dbReference type="AlphaFoldDB" id="A0A6G8Q831"/>
<dbReference type="RefSeq" id="WP_166174854.1">
    <property type="nucleotide sequence ID" value="NZ_CP045119.1"/>
</dbReference>
<sequence>MSAAQSRGVVVKIFSPLAYVAVLLAAILTALLTARTLESIWGYDVPVFLFVGAELLVAGTILYIGARALLQLEGLRRPRIVDHLRRCALLYALFVPLSALLVALVDFGDPGGGGSLAIMLCFAAGYAILVDTVLLLFVVRRRSGRQRFRSHA</sequence>
<protein>
    <recommendedName>
        <fullName evidence="4">DUF2975 domain-containing protein</fullName>
    </recommendedName>
</protein>
<organism evidence="2 3">
    <name type="scientific">Rubrobacter tropicus</name>
    <dbReference type="NCBI Taxonomy" id="2653851"/>
    <lineage>
        <taxon>Bacteria</taxon>
        <taxon>Bacillati</taxon>
        <taxon>Actinomycetota</taxon>
        <taxon>Rubrobacteria</taxon>
        <taxon>Rubrobacterales</taxon>
        <taxon>Rubrobacteraceae</taxon>
        <taxon>Rubrobacter</taxon>
    </lineage>
</organism>
<feature type="transmembrane region" description="Helical" evidence="1">
    <location>
        <begin position="45"/>
        <end position="66"/>
    </location>
</feature>
<dbReference type="EMBL" id="CP045119">
    <property type="protein sequence ID" value="QIN82477.1"/>
    <property type="molecule type" value="Genomic_DNA"/>
</dbReference>